<evidence type="ECO:0000256" key="3">
    <source>
        <dbReference type="ARBA" id="ARBA00023235"/>
    </source>
</evidence>
<dbReference type="PANTHER" id="PTHR13710">
    <property type="entry name" value="DNA HELICASE RECQ FAMILY MEMBER"/>
    <property type="match status" value="1"/>
</dbReference>
<dbReference type="EMBL" id="JARJLG010000331">
    <property type="protein sequence ID" value="KAJ7716482.1"/>
    <property type="molecule type" value="Genomic_DNA"/>
</dbReference>
<comment type="similarity">
    <text evidence="1">Belongs to the helicase family. RecQ subfamily.</text>
</comment>
<dbReference type="SMART" id="SM00487">
    <property type="entry name" value="DEXDc"/>
    <property type="match status" value="1"/>
</dbReference>
<dbReference type="GO" id="GO:0043138">
    <property type="term" value="F:3'-5' DNA helicase activity"/>
    <property type="evidence" value="ECO:0007669"/>
    <property type="project" value="TreeGrafter"/>
</dbReference>
<sequence length="179" mass="20416">MIDKLGLRYVPDDWQVHLVIRILRGYDSIFLAGTGYGKSLIFEAVAALSGKRKVTLVVCPLKALEADQVHQAREKGIKAVMINEDNTKDPVVWKTAEKTAQLVYISPEMALSDRFGKLWTDAKFRGRVQALIVDEAHCIDEWGEEFRPLYKQLHRLRNFTGQESVIQQATIPVREEHDP</sequence>
<dbReference type="GO" id="GO:0000724">
    <property type="term" value="P:double-strand break repair via homologous recombination"/>
    <property type="evidence" value="ECO:0007669"/>
    <property type="project" value="TreeGrafter"/>
</dbReference>
<dbReference type="GO" id="GO:0016787">
    <property type="term" value="F:hydrolase activity"/>
    <property type="evidence" value="ECO:0007669"/>
    <property type="project" value="UniProtKB-KW"/>
</dbReference>
<dbReference type="InterPro" id="IPR027417">
    <property type="entry name" value="P-loop_NTPase"/>
</dbReference>
<dbReference type="GO" id="GO:0009378">
    <property type="term" value="F:four-way junction helicase activity"/>
    <property type="evidence" value="ECO:0007669"/>
    <property type="project" value="TreeGrafter"/>
</dbReference>
<organism evidence="6 7">
    <name type="scientific">Mycena maculata</name>
    <dbReference type="NCBI Taxonomy" id="230809"/>
    <lineage>
        <taxon>Eukaryota</taxon>
        <taxon>Fungi</taxon>
        <taxon>Dikarya</taxon>
        <taxon>Basidiomycota</taxon>
        <taxon>Agaricomycotina</taxon>
        <taxon>Agaricomycetes</taxon>
        <taxon>Agaricomycetidae</taxon>
        <taxon>Agaricales</taxon>
        <taxon>Marasmiineae</taxon>
        <taxon>Mycenaceae</taxon>
        <taxon>Mycena</taxon>
    </lineage>
</organism>
<dbReference type="GO" id="GO:0005694">
    <property type="term" value="C:chromosome"/>
    <property type="evidence" value="ECO:0007669"/>
    <property type="project" value="TreeGrafter"/>
</dbReference>
<dbReference type="AlphaFoldDB" id="A0AAD7HBD8"/>
<evidence type="ECO:0000256" key="1">
    <source>
        <dbReference type="ARBA" id="ARBA00005446"/>
    </source>
</evidence>
<keyword evidence="2" id="KW-0238">DNA-binding</keyword>
<feature type="domain" description="Helicase ATP-binding" evidence="5">
    <location>
        <begin position="19"/>
        <end position="179"/>
    </location>
</feature>
<dbReference type="SUPFAM" id="SSF52540">
    <property type="entry name" value="P-loop containing nucleoside triphosphate hydrolases"/>
    <property type="match status" value="1"/>
</dbReference>
<dbReference type="Gene3D" id="3.40.50.300">
    <property type="entry name" value="P-loop containing nucleotide triphosphate hydrolases"/>
    <property type="match status" value="1"/>
</dbReference>
<keyword evidence="3" id="KW-0413">Isomerase</keyword>
<reference evidence="6" key="1">
    <citation type="submission" date="2023-03" db="EMBL/GenBank/DDBJ databases">
        <title>Massive genome expansion in bonnet fungi (Mycena s.s.) driven by repeated elements and novel gene families across ecological guilds.</title>
        <authorList>
            <consortium name="Lawrence Berkeley National Laboratory"/>
            <person name="Harder C.B."/>
            <person name="Miyauchi S."/>
            <person name="Viragh M."/>
            <person name="Kuo A."/>
            <person name="Thoen E."/>
            <person name="Andreopoulos B."/>
            <person name="Lu D."/>
            <person name="Skrede I."/>
            <person name="Drula E."/>
            <person name="Henrissat B."/>
            <person name="Morin E."/>
            <person name="Kohler A."/>
            <person name="Barry K."/>
            <person name="LaButti K."/>
            <person name="Morin E."/>
            <person name="Salamov A."/>
            <person name="Lipzen A."/>
            <person name="Mereny Z."/>
            <person name="Hegedus B."/>
            <person name="Baldrian P."/>
            <person name="Stursova M."/>
            <person name="Weitz H."/>
            <person name="Taylor A."/>
            <person name="Grigoriev I.V."/>
            <person name="Nagy L.G."/>
            <person name="Martin F."/>
            <person name="Kauserud H."/>
        </authorList>
    </citation>
    <scope>NUCLEOTIDE SEQUENCE</scope>
    <source>
        <strain evidence="6">CBHHK188m</strain>
    </source>
</reference>
<comment type="caution">
    <text evidence="6">The sequence shown here is derived from an EMBL/GenBank/DDBJ whole genome shotgun (WGS) entry which is preliminary data.</text>
</comment>
<evidence type="ECO:0000313" key="7">
    <source>
        <dbReference type="Proteomes" id="UP001215280"/>
    </source>
</evidence>
<dbReference type="GO" id="GO:0003677">
    <property type="term" value="F:DNA binding"/>
    <property type="evidence" value="ECO:0007669"/>
    <property type="project" value="UniProtKB-KW"/>
</dbReference>
<evidence type="ECO:0000256" key="4">
    <source>
        <dbReference type="ARBA" id="ARBA00023242"/>
    </source>
</evidence>
<evidence type="ECO:0000256" key="2">
    <source>
        <dbReference type="ARBA" id="ARBA00023125"/>
    </source>
</evidence>
<keyword evidence="4" id="KW-0539">Nucleus</keyword>
<evidence type="ECO:0000313" key="6">
    <source>
        <dbReference type="EMBL" id="KAJ7716482.1"/>
    </source>
</evidence>
<keyword evidence="6" id="KW-0378">Hydrolase</keyword>
<dbReference type="GO" id="GO:0005524">
    <property type="term" value="F:ATP binding"/>
    <property type="evidence" value="ECO:0007669"/>
    <property type="project" value="InterPro"/>
</dbReference>
<dbReference type="InterPro" id="IPR014001">
    <property type="entry name" value="Helicase_ATP-bd"/>
</dbReference>
<dbReference type="GO" id="GO:0005634">
    <property type="term" value="C:nucleus"/>
    <property type="evidence" value="ECO:0007669"/>
    <property type="project" value="TreeGrafter"/>
</dbReference>
<dbReference type="Proteomes" id="UP001215280">
    <property type="component" value="Unassembled WGS sequence"/>
</dbReference>
<gene>
    <name evidence="6" type="ORF">DFH07DRAFT_973898</name>
</gene>
<accession>A0AAD7HBD8</accession>
<protein>
    <submittedName>
        <fullName evidence="6">P-loop containing nucleoside triphosphate hydrolase protein</fullName>
    </submittedName>
</protein>
<proteinExistence type="inferred from homology"/>
<dbReference type="GO" id="GO:0005737">
    <property type="term" value="C:cytoplasm"/>
    <property type="evidence" value="ECO:0007669"/>
    <property type="project" value="TreeGrafter"/>
</dbReference>
<dbReference type="PANTHER" id="PTHR13710:SF153">
    <property type="entry name" value="RECQ-LIKE DNA HELICASE BLM"/>
    <property type="match status" value="1"/>
</dbReference>
<name>A0AAD7HBD8_9AGAR</name>
<evidence type="ECO:0000259" key="5">
    <source>
        <dbReference type="PROSITE" id="PS51192"/>
    </source>
</evidence>
<dbReference type="PROSITE" id="PS51192">
    <property type="entry name" value="HELICASE_ATP_BIND_1"/>
    <property type="match status" value="1"/>
</dbReference>
<keyword evidence="7" id="KW-1185">Reference proteome</keyword>
<dbReference type="Pfam" id="PF00270">
    <property type="entry name" value="DEAD"/>
    <property type="match status" value="1"/>
</dbReference>
<dbReference type="InterPro" id="IPR011545">
    <property type="entry name" value="DEAD/DEAH_box_helicase_dom"/>
</dbReference>